<gene>
    <name evidence="1" type="ORF">Tci_445146</name>
</gene>
<proteinExistence type="predicted"/>
<protein>
    <submittedName>
        <fullName evidence="1">Reverse transcriptase domain-containing protein</fullName>
    </submittedName>
</protein>
<feature type="non-terminal residue" evidence="1">
    <location>
        <position position="591"/>
    </location>
</feature>
<keyword evidence="1" id="KW-0548">Nucleotidyltransferase</keyword>
<comment type="caution">
    <text evidence="1">The sequence shown here is derived from an EMBL/GenBank/DDBJ whole genome shotgun (WGS) entry which is preliminary data.</text>
</comment>
<keyword evidence="1" id="KW-0695">RNA-directed DNA polymerase</keyword>
<sequence>MVRPNGQAPRTIEELCHCLLMDGDTLAIQDETSRNISSTCTTENPEVVRQLEMMNKNFLEMMRQFKTVKTVDTKCETYGGLHSFTEWPAIGGYTQETAYANTGNYNSGGGPRTKDDNRSVVDYVVDPRVTLILERPFLRTERALIDVYGEELTLRIDDEAITFKVGQTLKYSYNDGFSNNSKSGNPTPISDPIIALSSPSLTPFDGGDFILEEIEACLTSKSIPSGIDDTDLDLEGDIRLLEEFLNNDPSSSPLHPKELNVEIKTVKSSIDEPPELELKDLPSHLEYVFLEGTDKLPIIISNELKDEEKSALLKVLKSYKRAIAWKIFDIKKLTLRVDDEAITFKVGQTSKYSYNDDESTNRVDVINVACEEYVQEVLGFSDNSKSGNPTLISDLIIALSSPSLTPFKGVDFILEEIKACLTSKSIPPRIDDTDLNLEGDIRILKELLNNDPSLSPLPPKELNVEEIKTAKSSIDEPPELELKDLPSHLEYAYLEGTDKLPMLIEKGLKDVEKESLFNVLTLHKQAIAWKISDIKGIDPCFCTQKVLMEDDFKPTVQSQRRVNPKIHKGIKKEVIKLLDARLIYPIFDSPW</sequence>
<dbReference type="GO" id="GO:0003964">
    <property type="term" value="F:RNA-directed DNA polymerase activity"/>
    <property type="evidence" value="ECO:0007669"/>
    <property type="project" value="UniProtKB-KW"/>
</dbReference>
<name>A0A699HWY0_TANCI</name>
<dbReference type="AlphaFoldDB" id="A0A699HWY0"/>
<dbReference type="Gene3D" id="3.10.10.10">
    <property type="entry name" value="HIV Type 1 Reverse Transcriptase, subunit A, domain 1"/>
    <property type="match status" value="1"/>
</dbReference>
<evidence type="ECO:0000313" key="1">
    <source>
        <dbReference type="EMBL" id="GEY73172.1"/>
    </source>
</evidence>
<dbReference type="EMBL" id="BKCJ010204370">
    <property type="protein sequence ID" value="GEY73172.1"/>
    <property type="molecule type" value="Genomic_DNA"/>
</dbReference>
<keyword evidence="1" id="KW-0808">Transferase</keyword>
<accession>A0A699HWY0</accession>
<organism evidence="1">
    <name type="scientific">Tanacetum cinerariifolium</name>
    <name type="common">Dalmatian daisy</name>
    <name type="synonym">Chrysanthemum cinerariifolium</name>
    <dbReference type="NCBI Taxonomy" id="118510"/>
    <lineage>
        <taxon>Eukaryota</taxon>
        <taxon>Viridiplantae</taxon>
        <taxon>Streptophyta</taxon>
        <taxon>Embryophyta</taxon>
        <taxon>Tracheophyta</taxon>
        <taxon>Spermatophyta</taxon>
        <taxon>Magnoliopsida</taxon>
        <taxon>eudicotyledons</taxon>
        <taxon>Gunneridae</taxon>
        <taxon>Pentapetalae</taxon>
        <taxon>asterids</taxon>
        <taxon>campanulids</taxon>
        <taxon>Asterales</taxon>
        <taxon>Asteraceae</taxon>
        <taxon>Asteroideae</taxon>
        <taxon>Anthemideae</taxon>
        <taxon>Anthemidinae</taxon>
        <taxon>Tanacetum</taxon>
    </lineage>
</organism>
<reference evidence="1" key="1">
    <citation type="journal article" date="2019" name="Sci. Rep.">
        <title>Draft genome of Tanacetum cinerariifolium, the natural source of mosquito coil.</title>
        <authorList>
            <person name="Yamashiro T."/>
            <person name="Shiraishi A."/>
            <person name="Satake H."/>
            <person name="Nakayama K."/>
        </authorList>
    </citation>
    <scope>NUCLEOTIDE SEQUENCE</scope>
</reference>